<dbReference type="OrthoDB" id="8703580at2"/>
<reference evidence="2" key="1">
    <citation type="submission" date="2016-10" db="EMBL/GenBank/DDBJ databases">
        <authorList>
            <person name="Varghese N."/>
            <person name="Submissions S."/>
        </authorList>
    </citation>
    <scope>NUCLEOTIDE SEQUENCE [LARGE SCALE GENOMIC DNA]</scope>
    <source>
        <strain evidence="2">Ah-143</strain>
    </source>
</reference>
<dbReference type="Proteomes" id="UP000199187">
    <property type="component" value="Unassembled WGS sequence"/>
</dbReference>
<name>A0A1I7DYC4_9ENTR</name>
<organism evidence="1 2">
    <name type="scientific">Kosakonia arachidis</name>
    <dbReference type="NCBI Taxonomy" id="551989"/>
    <lineage>
        <taxon>Bacteria</taxon>
        <taxon>Pseudomonadati</taxon>
        <taxon>Pseudomonadota</taxon>
        <taxon>Gammaproteobacteria</taxon>
        <taxon>Enterobacterales</taxon>
        <taxon>Enterobacteriaceae</taxon>
        <taxon>Kosakonia</taxon>
    </lineage>
</organism>
<proteinExistence type="predicted"/>
<protein>
    <submittedName>
        <fullName evidence="1">Uncharacterized protein</fullName>
    </submittedName>
</protein>
<gene>
    <name evidence="1" type="ORF">SAMN05192562_107175</name>
</gene>
<evidence type="ECO:0000313" key="1">
    <source>
        <dbReference type="EMBL" id="SFU16635.1"/>
    </source>
</evidence>
<evidence type="ECO:0000313" key="2">
    <source>
        <dbReference type="Proteomes" id="UP000199187"/>
    </source>
</evidence>
<dbReference type="RefSeq" id="WP_090125529.1">
    <property type="nucleotide sequence ID" value="NZ_CP045300.1"/>
</dbReference>
<dbReference type="EMBL" id="FPAU01000007">
    <property type="protein sequence ID" value="SFU16635.1"/>
    <property type="molecule type" value="Genomic_DNA"/>
</dbReference>
<accession>A0A1I7DYC4</accession>
<keyword evidence="2" id="KW-1185">Reference proteome</keyword>
<dbReference type="AlphaFoldDB" id="A0A1I7DYC4"/>
<sequence length="163" mass="19081">MKIDSRTGLLQFNGELSLASFMTKKELMGIDGLLWEPWPDKKAQTVSYRTIFNIKGNKQGDIYLIVSFVRPDDSEATIASWRFAPEKLLMGEQRKPEGKITQNLREWFREKTNQSLPVSGEWGHIDSAYDPHNKTGTIFCHYRANFKSDREWMDYCRRNNVRI</sequence>